<feature type="compositionally biased region" description="Low complexity" evidence="17">
    <location>
        <begin position="1136"/>
        <end position="1152"/>
    </location>
</feature>
<evidence type="ECO:0000256" key="2">
    <source>
        <dbReference type="ARBA" id="ARBA00007242"/>
    </source>
</evidence>
<keyword evidence="3" id="KW-1003">Cell membrane</keyword>
<dbReference type="Proteomes" id="UP000264840">
    <property type="component" value="Unplaced"/>
</dbReference>
<keyword evidence="12" id="KW-0325">Glycoprotein</keyword>
<evidence type="ECO:0000259" key="20">
    <source>
        <dbReference type="PROSITE" id="PS50259"/>
    </source>
</evidence>
<feature type="transmembrane region" description="Helical" evidence="18">
    <location>
        <begin position="411"/>
        <end position="434"/>
    </location>
</feature>
<keyword evidence="5 19" id="KW-0732">Signal</keyword>
<keyword evidence="11" id="KW-0675">Receptor</keyword>
<evidence type="ECO:0000256" key="10">
    <source>
        <dbReference type="ARBA" id="ARBA00023157"/>
    </source>
</evidence>
<evidence type="ECO:0000256" key="4">
    <source>
        <dbReference type="ARBA" id="ARBA00022692"/>
    </source>
</evidence>
<feature type="chain" id="PRO_5018553623" evidence="19">
    <location>
        <begin position="18"/>
        <end position="1374"/>
    </location>
</feature>
<evidence type="ECO:0000256" key="1">
    <source>
        <dbReference type="ARBA" id="ARBA00004487"/>
    </source>
</evidence>
<feature type="region of interest" description="Disordered" evidence="17">
    <location>
        <begin position="969"/>
        <end position="999"/>
    </location>
</feature>
<accession>A0A3Q2VM10</accession>
<reference evidence="21" key="1">
    <citation type="submission" date="2025-08" db="UniProtKB">
        <authorList>
            <consortium name="Ensembl"/>
        </authorList>
    </citation>
    <scope>IDENTIFICATION</scope>
</reference>
<dbReference type="CDD" id="cd15293">
    <property type="entry name" value="7tmC_GPR158-like"/>
    <property type="match status" value="1"/>
</dbReference>
<dbReference type="Pfam" id="PF22572">
    <property type="entry name" value="GPR158_179_EC"/>
    <property type="match status" value="1"/>
</dbReference>
<evidence type="ECO:0000256" key="7">
    <source>
        <dbReference type="ARBA" id="ARBA00023018"/>
    </source>
</evidence>
<evidence type="ECO:0000256" key="8">
    <source>
        <dbReference type="ARBA" id="ARBA00023040"/>
    </source>
</evidence>
<evidence type="ECO:0000256" key="16">
    <source>
        <dbReference type="ARBA" id="ARBA00034104"/>
    </source>
</evidence>
<keyword evidence="9 18" id="KW-0472">Membrane</keyword>
<dbReference type="GO" id="GO:0043005">
    <property type="term" value="C:neuron projection"/>
    <property type="evidence" value="ECO:0007669"/>
    <property type="project" value="UniProtKB-SubCell"/>
</dbReference>
<dbReference type="InterPro" id="IPR017978">
    <property type="entry name" value="GPCR_3_C"/>
</dbReference>
<dbReference type="Pfam" id="PF00003">
    <property type="entry name" value="7tm_3"/>
    <property type="match status" value="1"/>
</dbReference>
<evidence type="ECO:0000256" key="15">
    <source>
        <dbReference type="ARBA" id="ARBA00023273"/>
    </source>
</evidence>
<dbReference type="InterPro" id="IPR043458">
    <property type="entry name" value="GPR158/179"/>
</dbReference>
<evidence type="ECO:0000256" key="6">
    <source>
        <dbReference type="ARBA" id="ARBA00022989"/>
    </source>
</evidence>
<feature type="transmembrane region" description="Helical" evidence="18">
    <location>
        <begin position="519"/>
        <end position="540"/>
    </location>
</feature>
<dbReference type="Gene3D" id="3.30.450.20">
    <property type="entry name" value="PAS domain"/>
    <property type="match status" value="1"/>
</dbReference>
<keyword evidence="14" id="KW-0628">Postsynaptic cell membrane</keyword>
<dbReference type="GO" id="GO:0004930">
    <property type="term" value="F:G protein-coupled receptor activity"/>
    <property type="evidence" value="ECO:0007669"/>
    <property type="project" value="UniProtKB-KW"/>
</dbReference>
<feature type="signal peptide" evidence="19">
    <location>
        <begin position="1"/>
        <end position="17"/>
    </location>
</feature>
<keyword evidence="4 18" id="KW-0812">Transmembrane</keyword>
<reference evidence="21" key="2">
    <citation type="submission" date="2025-09" db="UniProtKB">
        <authorList>
            <consortium name="Ensembl"/>
        </authorList>
    </citation>
    <scope>IDENTIFICATION</scope>
</reference>
<dbReference type="PROSITE" id="PS50259">
    <property type="entry name" value="G_PROTEIN_RECEP_F3_4"/>
    <property type="match status" value="1"/>
</dbReference>
<comment type="subcellular location">
    <subcellularLocation>
        <location evidence="1">Cell projection</location>
        <location evidence="1">Neuron projection</location>
    </subcellularLocation>
    <subcellularLocation>
        <location evidence="16">Postsynaptic cell membrane</location>
        <topology evidence="16">Multi-pass membrane protein</topology>
    </subcellularLocation>
</comment>
<dbReference type="GeneTree" id="ENSGT00940000155918"/>
<feature type="compositionally biased region" description="Low complexity" evidence="17">
    <location>
        <begin position="969"/>
        <end position="979"/>
    </location>
</feature>
<feature type="transmembrane region" description="Helical" evidence="18">
    <location>
        <begin position="446"/>
        <end position="467"/>
    </location>
</feature>
<keyword evidence="7" id="KW-0770">Synapse</keyword>
<name>A0A3Q2VM10_HAPBU</name>
<dbReference type="Ensembl" id="ENSHBUT00000020115.1">
    <property type="protein sequence ID" value="ENSHBUP00000012625.1"/>
    <property type="gene ID" value="ENSHBUG00000014329.1"/>
</dbReference>
<evidence type="ECO:0000256" key="18">
    <source>
        <dbReference type="SAM" id="Phobius"/>
    </source>
</evidence>
<evidence type="ECO:0000256" key="12">
    <source>
        <dbReference type="ARBA" id="ARBA00023180"/>
    </source>
</evidence>
<keyword evidence="6 18" id="KW-1133">Transmembrane helix</keyword>
<organism evidence="21 22">
    <name type="scientific">Haplochromis burtoni</name>
    <name type="common">Burton's mouthbrooder</name>
    <name type="synonym">Chromis burtoni</name>
    <dbReference type="NCBI Taxonomy" id="8153"/>
    <lineage>
        <taxon>Eukaryota</taxon>
        <taxon>Metazoa</taxon>
        <taxon>Chordata</taxon>
        <taxon>Craniata</taxon>
        <taxon>Vertebrata</taxon>
        <taxon>Euteleostomi</taxon>
        <taxon>Actinopterygii</taxon>
        <taxon>Neopterygii</taxon>
        <taxon>Teleostei</taxon>
        <taxon>Neoteleostei</taxon>
        <taxon>Acanthomorphata</taxon>
        <taxon>Ovalentaria</taxon>
        <taxon>Cichlomorphae</taxon>
        <taxon>Cichliformes</taxon>
        <taxon>Cichlidae</taxon>
        <taxon>African cichlids</taxon>
        <taxon>Pseudocrenilabrinae</taxon>
        <taxon>Haplochromini</taxon>
        <taxon>Haplochromis</taxon>
    </lineage>
</organism>
<keyword evidence="10" id="KW-1015">Disulfide bond</keyword>
<feature type="compositionally biased region" description="Polar residues" evidence="17">
    <location>
        <begin position="1077"/>
        <end position="1091"/>
    </location>
</feature>
<dbReference type="GO" id="GO:0045211">
    <property type="term" value="C:postsynaptic membrane"/>
    <property type="evidence" value="ECO:0007669"/>
    <property type="project" value="UniProtKB-SubCell"/>
</dbReference>
<feature type="transmembrane region" description="Helical" evidence="18">
    <location>
        <begin position="573"/>
        <end position="593"/>
    </location>
</feature>
<keyword evidence="8" id="KW-0297">G-protein coupled receptor</keyword>
<feature type="transmembrane region" description="Helical" evidence="18">
    <location>
        <begin position="479"/>
        <end position="498"/>
    </location>
</feature>
<feature type="domain" description="G-protein coupled receptors family 3 profile" evidence="20">
    <location>
        <begin position="409"/>
        <end position="659"/>
    </location>
</feature>
<evidence type="ECO:0000256" key="14">
    <source>
        <dbReference type="ARBA" id="ARBA00023257"/>
    </source>
</evidence>
<protein>
    <submittedName>
        <fullName evidence="21">G protein-coupled receptor 158a</fullName>
    </submittedName>
</protein>
<keyword evidence="22" id="KW-1185">Reference proteome</keyword>
<evidence type="ECO:0000313" key="21">
    <source>
        <dbReference type="Ensembl" id="ENSHBUP00000012625.1"/>
    </source>
</evidence>
<evidence type="ECO:0000313" key="22">
    <source>
        <dbReference type="Proteomes" id="UP000264840"/>
    </source>
</evidence>
<feature type="region of interest" description="Disordered" evidence="17">
    <location>
        <begin position="1326"/>
        <end position="1374"/>
    </location>
</feature>
<feature type="compositionally biased region" description="Basic and acidic residues" evidence="17">
    <location>
        <begin position="980"/>
        <end position="996"/>
    </location>
</feature>
<dbReference type="PANTHER" id="PTHR32546">
    <property type="entry name" value="G-PROTEIN COUPLED RECEPTOR 158-RELATED"/>
    <property type="match status" value="1"/>
</dbReference>
<dbReference type="InterPro" id="IPR054714">
    <property type="entry name" value="GPR158_179_extracellular"/>
</dbReference>
<evidence type="ECO:0000256" key="17">
    <source>
        <dbReference type="SAM" id="MobiDB-lite"/>
    </source>
</evidence>
<feature type="region of interest" description="Disordered" evidence="17">
    <location>
        <begin position="1060"/>
        <end position="1290"/>
    </location>
</feature>
<feature type="compositionally biased region" description="Polar residues" evidence="17">
    <location>
        <begin position="1334"/>
        <end position="1345"/>
    </location>
</feature>
<comment type="similarity">
    <text evidence="2">Belongs to the G-protein coupled receptor 3 family.</text>
</comment>
<sequence>MAVFRLSLLLQVGFVIGSNHKYAEWSGHGEDNGAREAIHGAQTHRWQLAHLRAPHHAAGETAELPQKTDELLPRVVTAFLHTGDSTTLKHANCSRKYELTSLRGRSHATPHYSMSSVLDTVLHATNFLNMILQANRSREHNLRRDIEWYHALVRSILEGDAKIHRAVVTFSGDSSFPGPSVLLQATRAGGEIVLQDLSSMAHRHLHNRTAETEWYHEIKDRKNPNFHKRALSQDFRSVDNSVKRGESFIPDKTHVRWSAPYLECENGNFVPRWLLTLSAAFYGLKSNLAPEFRGVVRVDINLQDVDIDQCSTDGWFAGTHRCNLTTMECLPIRGHGFVLDKYKCHCRKGFYHPNRIAVNGFTRMGRKGKPADSSPNTEEGSSSDCLPCQQGCAYCKDDTPCVVQEDGALRMAVVSFQCLCMLIVFISMVLIYHFRRNKSIRASGLVLLEAILCGALLLYFPVGILYFQPSVFRCILLRWVRLLGFATVYGMLTLKLYRVLKVFLSRTAQRIPYMTSWRVLRLLGIILLIVCWFLVAWTSAVCQNPDRKLALIEVGYTPNGLQFSMCLLDRWDYMMAVAEFLFLLWAVYLCYAVRTVPSAFHEPRYMAIAVHNELVLSAIFYIIRFTLAPELHPDWMLLLFFTHTHLTVTVTLGLLLIPKFLFAGTHMRDDIASEAYEDELDMGRSGSYLNSSITSAWSEHSLDPEDIRVRGVSTNFYISIVHLLNPPKILSHGSFLLQTPDEMGHLNSINGCGIRSCDSLWEKRANEELKKLYSQLEIYKRKKMLANNPHLQKKRSSKKGLGRSLMRRITEIPESVHRQCSREEKEAGEHGSNRNSISMLKKTPLDTTHPAKPAKEETLKNKVFSLKKSHSSYDHVRDQNEDSSSTVNDKIDENTAEGSLLDTLMGKKLVKKTSSENINAPSESTESVPLVCKSASAHNLSADKKPIHPRASMLQKSLSVIASAKEKTLGLTGKTQGTEESNKKSQPKSKDTKANVEPENECQPKMIISQSVEYKQSTTKGIIMKQPVSGSQPTICSDPIKGKDLYDLSEVCPWEVEDLPTPSENKVQKHVSIAPKETTTVHGGSTKGAKSQKQKGSDHSPSSGRHPKEIQRSSAIRAEVCPWEDRGESQASQAEPSKQSMSQSKAQQPPSSVESSRTHRADVCPWDFEELKKPTESAHSPDVTKQKKGTSPMDVRDPPKGSLQPLISKVDVCPWEFDNSAAAPNSERIPSPSQAPKTKESPSKKKGPPFTRTVDQEKSKDTDDEKSRTKVKDKSKSSEKHVGQQRMAEVCPWDVESHQEMLLVEKRKSANVGAAKEKQAEVCPWDFEEKTGTDKSASAVKQSKPTPKGGPVGAAKKADVCPWDFEDSTSSKKA</sequence>
<keyword evidence="15" id="KW-0966">Cell projection</keyword>
<feature type="compositionally biased region" description="Basic and acidic residues" evidence="17">
    <location>
        <begin position="1254"/>
        <end position="1282"/>
    </location>
</feature>
<dbReference type="STRING" id="8153.ENSHBUP00000012625"/>
<feature type="compositionally biased region" description="Basic and acidic residues" evidence="17">
    <location>
        <begin position="814"/>
        <end position="832"/>
    </location>
</feature>
<keyword evidence="13" id="KW-0807">Transducer</keyword>
<dbReference type="PANTHER" id="PTHR32546:SF11">
    <property type="entry name" value="G-PROTEIN COUPLED RECEPTOR 158-RELATED"/>
    <property type="match status" value="1"/>
</dbReference>
<evidence type="ECO:0000256" key="9">
    <source>
        <dbReference type="ARBA" id="ARBA00023136"/>
    </source>
</evidence>
<evidence type="ECO:0000256" key="5">
    <source>
        <dbReference type="ARBA" id="ARBA00022729"/>
    </source>
</evidence>
<evidence type="ECO:0000256" key="3">
    <source>
        <dbReference type="ARBA" id="ARBA00022475"/>
    </source>
</evidence>
<feature type="region of interest" description="Disordered" evidence="17">
    <location>
        <begin position="814"/>
        <end position="899"/>
    </location>
</feature>
<evidence type="ECO:0000256" key="13">
    <source>
        <dbReference type="ARBA" id="ARBA00023224"/>
    </source>
</evidence>
<evidence type="ECO:0000256" key="11">
    <source>
        <dbReference type="ARBA" id="ARBA00023170"/>
    </source>
</evidence>
<proteinExistence type="inferred from homology"/>
<evidence type="ECO:0000256" key="19">
    <source>
        <dbReference type="SAM" id="SignalP"/>
    </source>
</evidence>
<feature type="transmembrane region" description="Helical" evidence="18">
    <location>
        <begin position="605"/>
        <end position="623"/>
    </location>
</feature>
<feature type="compositionally biased region" description="Basic and acidic residues" evidence="17">
    <location>
        <begin position="871"/>
        <end position="880"/>
    </location>
</feature>